<comment type="caution">
    <text evidence="1">The sequence shown here is derived from an EMBL/GenBank/DDBJ whole genome shotgun (WGS) entry which is preliminary data.</text>
</comment>
<evidence type="ECO:0000313" key="1">
    <source>
        <dbReference type="EMBL" id="GLQ32077.1"/>
    </source>
</evidence>
<accession>A0AA37SA18</accession>
<protein>
    <recommendedName>
        <fullName evidence="3">DUF945 family protein</fullName>
    </recommendedName>
</protein>
<dbReference type="RefSeq" id="WP_284381927.1">
    <property type="nucleotide sequence ID" value="NZ_BSNM01000015.1"/>
</dbReference>
<dbReference type="Proteomes" id="UP001161389">
    <property type="component" value="Unassembled WGS sequence"/>
</dbReference>
<dbReference type="EMBL" id="BSNM01000015">
    <property type="protein sequence ID" value="GLQ32077.1"/>
    <property type="molecule type" value="Genomic_DNA"/>
</dbReference>
<gene>
    <name evidence="1" type="ORF">GCM10007876_25560</name>
</gene>
<dbReference type="AlphaFoldDB" id="A0AA37SA18"/>
<keyword evidence="2" id="KW-1185">Reference proteome</keyword>
<organism evidence="1 2">
    <name type="scientific">Litoribrevibacter albus</name>
    <dbReference type="NCBI Taxonomy" id="1473156"/>
    <lineage>
        <taxon>Bacteria</taxon>
        <taxon>Pseudomonadati</taxon>
        <taxon>Pseudomonadota</taxon>
        <taxon>Gammaproteobacteria</taxon>
        <taxon>Oceanospirillales</taxon>
        <taxon>Oceanospirillaceae</taxon>
        <taxon>Litoribrevibacter</taxon>
    </lineage>
</organism>
<proteinExistence type="predicted"/>
<evidence type="ECO:0008006" key="3">
    <source>
        <dbReference type="Google" id="ProtNLM"/>
    </source>
</evidence>
<dbReference type="Pfam" id="PF06097">
    <property type="entry name" value="DUF945"/>
    <property type="match status" value="1"/>
</dbReference>
<name>A0AA37SA18_9GAMM</name>
<sequence>MPFKKSIYAALIVLALLVFVVTPGLLGTVAKHYIERAVYLNNLNTAVTIELRDYEKSWFESHFILDIYTQDEFEEELVKVGSFPATLKHGPVTVINNQPGIGAFYLYSDSFESVNLTTPYIGYARAGFLGQVELNINIDLQSLNQSQNTPKSTTGLELSPLILSIDSDFEFERINYQILWPGFQDKNRTDTAQVENVLLTGHVERIDDLHWQGKSNASIKRLTFPANDFILNDLNLTLENFVTIDESSYRTLILAHTNAKLIKSLWNDWQQPELDVEIHNADLQAFSNLYDLAERAYLEFDSPFDEYAQLEYMAALQTSLPALFSDNATIKLKHFTFTDAQSNTEKEITGEIQFPDLPDYMDEHLISLIAKTNGTLKRKTSNGTNTIEIKNGKVTIDNRPLDFSILN</sequence>
<dbReference type="InterPro" id="IPR010352">
    <property type="entry name" value="DUF945"/>
</dbReference>
<reference evidence="1" key="2">
    <citation type="submission" date="2023-01" db="EMBL/GenBank/DDBJ databases">
        <title>Draft genome sequence of Litoribrevibacter albus strain NBRC 110071.</title>
        <authorList>
            <person name="Sun Q."/>
            <person name="Mori K."/>
        </authorList>
    </citation>
    <scope>NUCLEOTIDE SEQUENCE</scope>
    <source>
        <strain evidence="1">NBRC 110071</strain>
    </source>
</reference>
<reference evidence="1" key="1">
    <citation type="journal article" date="2014" name="Int. J. Syst. Evol. Microbiol.">
        <title>Complete genome sequence of Corynebacterium casei LMG S-19264T (=DSM 44701T), isolated from a smear-ripened cheese.</title>
        <authorList>
            <consortium name="US DOE Joint Genome Institute (JGI-PGF)"/>
            <person name="Walter F."/>
            <person name="Albersmeier A."/>
            <person name="Kalinowski J."/>
            <person name="Ruckert C."/>
        </authorList>
    </citation>
    <scope>NUCLEOTIDE SEQUENCE</scope>
    <source>
        <strain evidence="1">NBRC 110071</strain>
    </source>
</reference>
<evidence type="ECO:0000313" key="2">
    <source>
        <dbReference type="Proteomes" id="UP001161389"/>
    </source>
</evidence>